<name>A0A2A6JIJ3_9HYPH</name>
<evidence type="ECO:0000313" key="4">
    <source>
        <dbReference type="Proteomes" id="UP000220768"/>
    </source>
</evidence>
<evidence type="ECO:0000256" key="1">
    <source>
        <dbReference type="ARBA" id="ARBA00008580"/>
    </source>
</evidence>
<dbReference type="PANTHER" id="PTHR36582:SF2">
    <property type="entry name" value="ANTITOXIN PARD"/>
    <property type="match status" value="1"/>
</dbReference>
<dbReference type="SUPFAM" id="SSF47598">
    <property type="entry name" value="Ribbon-helix-helix"/>
    <property type="match status" value="1"/>
</dbReference>
<proteinExistence type="inferred from homology"/>
<dbReference type="Pfam" id="PF03693">
    <property type="entry name" value="ParD_antitoxin"/>
    <property type="match status" value="1"/>
</dbReference>
<protein>
    <submittedName>
        <fullName evidence="3">Type II toxin-antitoxin system ParD family antitoxin</fullName>
    </submittedName>
</protein>
<dbReference type="Proteomes" id="UP000220768">
    <property type="component" value="Unassembled WGS sequence"/>
</dbReference>
<evidence type="ECO:0000256" key="2">
    <source>
        <dbReference type="ARBA" id="ARBA00022649"/>
    </source>
</evidence>
<dbReference type="InterPro" id="IPR022789">
    <property type="entry name" value="ParD"/>
</dbReference>
<keyword evidence="2" id="KW-1277">Toxin-antitoxin system</keyword>
<evidence type="ECO:0000313" key="3">
    <source>
        <dbReference type="EMBL" id="PDT05845.1"/>
    </source>
</evidence>
<dbReference type="Gene3D" id="6.10.10.120">
    <property type="entry name" value="Antitoxin ParD1-like"/>
    <property type="match status" value="1"/>
</dbReference>
<reference evidence="3 4" key="1">
    <citation type="submission" date="2017-09" db="EMBL/GenBank/DDBJ databases">
        <title>Comparative genomics of rhizobia isolated from Phaseolus vulgaris in China.</title>
        <authorList>
            <person name="Tong W."/>
        </authorList>
    </citation>
    <scope>NUCLEOTIDE SEQUENCE [LARGE SCALE GENOMIC DNA]</scope>
    <source>
        <strain evidence="3 4">C5</strain>
    </source>
</reference>
<accession>A0A2A6JIJ3</accession>
<dbReference type="EMBL" id="NWSV01000002">
    <property type="protein sequence ID" value="PDT05845.1"/>
    <property type="molecule type" value="Genomic_DNA"/>
</dbReference>
<gene>
    <name evidence="3" type="ORF">CO666_04405</name>
</gene>
<dbReference type="AlphaFoldDB" id="A0A2A6JIJ3"/>
<comment type="caution">
    <text evidence="3">The sequence shown here is derived from an EMBL/GenBank/DDBJ whole genome shotgun (WGS) entry which is preliminary data.</text>
</comment>
<dbReference type="CDD" id="cd22231">
    <property type="entry name" value="RHH_NikR_HicB-like"/>
    <property type="match status" value="1"/>
</dbReference>
<keyword evidence="4" id="KW-1185">Reference proteome</keyword>
<comment type="similarity">
    <text evidence="1">Belongs to the ParD antitoxin family.</text>
</comment>
<dbReference type="PANTHER" id="PTHR36582">
    <property type="entry name" value="ANTITOXIN PARD"/>
    <property type="match status" value="1"/>
</dbReference>
<dbReference type="InterPro" id="IPR010985">
    <property type="entry name" value="Ribbon_hlx_hlx"/>
</dbReference>
<dbReference type="InterPro" id="IPR038296">
    <property type="entry name" value="ParD_sf"/>
</dbReference>
<dbReference type="GO" id="GO:0006355">
    <property type="term" value="P:regulation of DNA-templated transcription"/>
    <property type="evidence" value="ECO:0007669"/>
    <property type="project" value="InterPro"/>
</dbReference>
<sequence>MATVTISLPDSLKAFVESQMASKGYGNVSEYFRGLIRDAQVRENEARLEALLLEGLASGDAVEATPAFWNDLRKEAAELLATRGKKKSL</sequence>
<organism evidence="3 4">
    <name type="scientific">Rhizobium chutanense</name>
    <dbReference type="NCBI Taxonomy" id="2035448"/>
    <lineage>
        <taxon>Bacteria</taxon>
        <taxon>Pseudomonadati</taxon>
        <taxon>Pseudomonadota</taxon>
        <taxon>Alphaproteobacteria</taxon>
        <taxon>Hyphomicrobiales</taxon>
        <taxon>Rhizobiaceae</taxon>
        <taxon>Rhizobium/Agrobacterium group</taxon>
        <taxon>Rhizobium</taxon>
    </lineage>
</organism>
<dbReference type="RefSeq" id="WP_097610909.1">
    <property type="nucleotide sequence ID" value="NZ_NWSV01000002.1"/>
</dbReference>